<evidence type="ECO:0000256" key="1">
    <source>
        <dbReference type="SAM" id="Coils"/>
    </source>
</evidence>
<reference evidence="3 4" key="1">
    <citation type="journal article" date="2024" name="Genome Biol. Evol.">
        <title>Chromosome-level genome assembly of the viviparous eelpout Zoarces viviparus.</title>
        <authorList>
            <person name="Fuhrmann N."/>
            <person name="Brasseur M.V."/>
            <person name="Bakowski C.E."/>
            <person name="Podsiadlowski L."/>
            <person name="Prost S."/>
            <person name="Krehenwinkel H."/>
            <person name="Mayer C."/>
        </authorList>
    </citation>
    <scope>NUCLEOTIDE SEQUENCE [LARGE SCALE GENOMIC DNA]</scope>
    <source>
        <strain evidence="3">NO-MEL_2022_Ind0_liver</strain>
    </source>
</reference>
<protein>
    <submittedName>
        <fullName evidence="3">Uncharacterized protein</fullName>
    </submittedName>
</protein>
<dbReference type="Proteomes" id="UP001488805">
    <property type="component" value="Unassembled WGS sequence"/>
</dbReference>
<feature type="region of interest" description="Disordered" evidence="2">
    <location>
        <begin position="72"/>
        <end position="188"/>
    </location>
</feature>
<accession>A0AAW1G0H1</accession>
<name>A0AAW1G0H1_ZOAVI</name>
<feature type="compositionally biased region" description="Basic and acidic residues" evidence="2">
    <location>
        <begin position="171"/>
        <end position="188"/>
    </location>
</feature>
<feature type="compositionally biased region" description="Basic and acidic residues" evidence="2">
    <location>
        <begin position="72"/>
        <end position="90"/>
    </location>
</feature>
<organism evidence="3 4">
    <name type="scientific">Zoarces viviparus</name>
    <name type="common">Viviparous eelpout</name>
    <name type="synonym">Blennius viviparus</name>
    <dbReference type="NCBI Taxonomy" id="48416"/>
    <lineage>
        <taxon>Eukaryota</taxon>
        <taxon>Metazoa</taxon>
        <taxon>Chordata</taxon>
        <taxon>Craniata</taxon>
        <taxon>Vertebrata</taxon>
        <taxon>Euteleostomi</taxon>
        <taxon>Actinopterygii</taxon>
        <taxon>Neopterygii</taxon>
        <taxon>Teleostei</taxon>
        <taxon>Neoteleostei</taxon>
        <taxon>Acanthomorphata</taxon>
        <taxon>Eupercaria</taxon>
        <taxon>Perciformes</taxon>
        <taxon>Cottioidei</taxon>
        <taxon>Zoarcales</taxon>
        <taxon>Zoarcidae</taxon>
        <taxon>Zoarcinae</taxon>
        <taxon>Zoarces</taxon>
    </lineage>
</organism>
<dbReference type="EMBL" id="JBCEZU010000023">
    <property type="protein sequence ID" value="KAK9539514.1"/>
    <property type="molecule type" value="Genomic_DNA"/>
</dbReference>
<keyword evidence="1" id="KW-0175">Coiled coil</keyword>
<feature type="coiled-coil region" evidence="1">
    <location>
        <begin position="16"/>
        <end position="43"/>
    </location>
</feature>
<comment type="caution">
    <text evidence="3">The sequence shown here is derived from an EMBL/GenBank/DDBJ whole genome shotgun (WGS) entry which is preliminary data.</text>
</comment>
<sequence length="188" mass="21469">MSRLQSVKVFVCQRLTAAVEEIIDHLESTMTEYEEEMECRRHRKLLDSVSKREGKLQTADVQLHLLIQEEQQDLRPSLDQEDPVRPHIKEEQEDFWTSQEVKSQLPALQEDTSELPFTPVPVKSENDQEKPQSLPPHQSQTDKDREAEPSASSSAEHMETDADGEDGGGSEPDRGRENFVGERLTKGF</sequence>
<dbReference type="AlphaFoldDB" id="A0AAW1G0H1"/>
<evidence type="ECO:0000313" key="4">
    <source>
        <dbReference type="Proteomes" id="UP001488805"/>
    </source>
</evidence>
<evidence type="ECO:0000256" key="2">
    <source>
        <dbReference type="SAM" id="MobiDB-lite"/>
    </source>
</evidence>
<proteinExistence type="predicted"/>
<gene>
    <name evidence="3" type="ORF">VZT92_004615</name>
</gene>
<keyword evidence="4" id="KW-1185">Reference proteome</keyword>
<evidence type="ECO:0000313" key="3">
    <source>
        <dbReference type="EMBL" id="KAK9539514.1"/>
    </source>
</evidence>